<dbReference type="InParanoid" id="A0A1Y1YGH8"/>
<dbReference type="EMBL" id="MCFE01000140">
    <property type="protein sequence ID" value="ORX97087.1"/>
    <property type="molecule type" value="Genomic_DNA"/>
</dbReference>
<evidence type="ECO:0000313" key="2">
    <source>
        <dbReference type="Proteomes" id="UP000193498"/>
    </source>
</evidence>
<keyword evidence="2" id="KW-1185">Reference proteome</keyword>
<comment type="caution">
    <text evidence="1">The sequence shown here is derived from an EMBL/GenBank/DDBJ whole genome shotgun (WGS) entry which is preliminary data.</text>
</comment>
<organism evidence="1 2">
    <name type="scientific">Basidiobolus meristosporus CBS 931.73</name>
    <dbReference type="NCBI Taxonomy" id="1314790"/>
    <lineage>
        <taxon>Eukaryota</taxon>
        <taxon>Fungi</taxon>
        <taxon>Fungi incertae sedis</taxon>
        <taxon>Zoopagomycota</taxon>
        <taxon>Entomophthoromycotina</taxon>
        <taxon>Basidiobolomycetes</taxon>
        <taxon>Basidiobolales</taxon>
        <taxon>Basidiobolaceae</taxon>
        <taxon>Basidiobolus</taxon>
    </lineage>
</organism>
<evidence type="ECO:0000313" key="1">
    <source>
        <dbReference type="EMBL" id="ORX97087.1"/>
    </source>
</evidence>
<name>A0A1Y1YGH8_9FUNG</name>
<protein>
    <submittedName>
        <fullName evidence="1">Uncharacterized protein</fullName>
    </submittedName>
</protein>
<accession>A0A1Y1YGH8</accession>
<dbReference type="Proteomes" id="UP000193498">
    <property type="component" value="Unassembled WGS sequence"/>
</dbReference>
<proteinExistence type="predicted"/>
<dbReference type="AlphaFoldDB" id="A0A1Y1YGH8"/>
<sequence length="202" mass="22627">MPSVRLRQPTSYRDSVVLPRHYNSPIQEGMVQGNGSGNGLPLAKIGPIRGNCNARYLLASGGRRYLQSPRQHASIATWTSITIASQQDRKDGAIHRCVKALLRRYPWCTPENRPDLAQGLHPIDMLLPSPHTRFNQMCAVVGCGARKPMIRGWVSIKETSGREGRQRESHLVEKSREQLSVERRIGPPNTWLASPGLLPHMR</sequence>
<reference evidence="1 2" key="1">
    <citation type="submission" date="2016-07" db="EMBL/GenBank/DDBJ databases">
        <title>Pervasive Adenine N6-methylation of Active Genes in Fungi.</title>
        <authorList>
            <consortium name="DOE Joint Genome Institute"/>
            <person name="Mondo S.J."/>
            <person name="Dannebaum R.O."/>
            <person name="Kuo R.C."/>
            <person name="Labutti K."/>
            <person name="Haridas S."/>
            <person name="Kuo A."/>
            <person name="Salamov A."/>
            <person name="Ahrendt S.R."/>
            <person name="Lipzen A."/>
            <person name="Sullivan W."/>
            <person name="Andreopoulos W.B."/>
            <person name="Clum A."/>
            <person name="Lindquist E."/>
            <person name="Daum C."/>
            <person name="Ramamoorthy G.K."/>
            <person name="Gryganskyi A."/>
            <person name="Culley D."/>
            <person name="Magnuson J.K."/>
            <person name="James T.Y."/>
            <person name="O'Malley M.A."/>
            <person name="Stajich J.E."/>
            <person name="Spatafora J.W."/>
            <person name="Visel A."/>
            <person name="Grigoriev I.V."/>
        </authorList>
    </citation>
    <scope>NUCLEOTIDE SEQUENCE [LARGE SCALE GENOMIC DNA]</scope>
    <source>
        <strain evidence="1 2">CBS 931.73</strain>
    </source>
</reference>
<gene>
    <name evidence="1" type="ORF">K493DRAFT_16457</name>
</gene>